<comment type="caution">
    <text evidence="1">The sequence shown here is derived from an EMBL/GenBank/DDBJ whole genome shotgun (WGS) entry which is preliminary data.</text>
</comment>
<evidence type="ECO:0008006" key="3">
    <source>
        <dbReference type="Google" id="ProtNLM"/>
    </source>
</evidence>
<evidence type="ECO:0000313" key="2">
    <source>
        <dbReference type="Proteomes" id="UP000231263"/>
    </source>
</evidence>
<dbReference type="EMBL" id="PFWT01000025">
    <property type="protein sequence ID" value="PJA45789.1"/>
    <property type="molecule type" value="Genomic_DNA"/>
</dbReference>
<evidence type="ECO:0000313" key="1">
    <source>
        <dbReference type="EMBL" id="PJA45789.1"/>
    </source>
</evidence>
<dbReference type="Proteomes" id="UP000231263">
    <property type="component" value="Unassembled WGS sequence"/>
</dbReference>
<accession>A0A2M7XD43</accession>
<dbReference type="Gene3D" id="2.30.30.320">
    <property type="entry name" value="DUF1653-like domain"/>
    <property type="match status" value="1"/>
</dbReference>
<proteinExistence type="predicted"/>
<organism evidence="1 2">
    <name type="scientific">Candidatus Uhrbacteria bacterium CG_4_9_14_3_um_filter_41_35</name>
    <dbReference type="NCBI Taxonomy" id="1975034"/>
    <lineage>
        <taxon>Bacteria</taxon>
        <taxon>Candidatus Uhriibacteriota</taxon>
    </lineage>
</organism>
<sequence length="86" mass="10060">MLDDKINITKKDPQVLSSEQLEARRRVRPGEYLHKKSGGLYEVQDICFVESDLSLAVLYRSKDGLLWMRPIAEFEEKFEKIENDNS</sequence>
<dbReference type="InterPro" id="IPR037135">
    <property type="entry name" value="DUF1653-like_dom_sf"/>
</dbReference>
<gene>
    <name evidence="1" type="ORF">CO173_04420</name>
</gene>
<name>A0A2M7XD43_9BACT</name>
<reference evidence="2" key="1">
    <citation type="submission" date="2017-09" db="EMBL/GenBank/DDBJ databases">
        <title>Depth-based differentiation of microbial function through sediment-hosted aquifers and enrichment of novel symbionts in the deep terrestrial subsurface.</title>
        <authorList>
            <person name="Probst A.J."/>
            <person name="Ladd B."/>
            <person name="Jarett J.K."/>
            <person name="Geller-Mcgrath D.E."/>
            <person name="Sieber C.M.K."/>
            <person name="Emerson J.B."/>
            <person name="Anantharaman K."/>
            <person name="Thomas B.C."/>
            <person name="Malmstrom R."/>
            <person name="Stieglmeier M."/>
            <person name="Klingl A."/>
            <person name="Woyke T."/>
            <person name="Ryan C.M."/>
            <person name="Banfield J.F."/>
        </authorList>
    </citation>
    <scope>NUCLEOTIDE SEQUENCE [LARGE SCALE GENOMIC DNA]</scope>
</reference>
<dbReference type="AlphaFoldDB" id="A0A2M7XD43"/>
<protein>
    <recommendedName>
        <fullName evidence="3">DUF1653 domain-containing protein</fullName>
    </recommendedName>
</protein>